<evidence type="ECO:0000256" key="1">
    <source>
        <dbReference type="ARBA" id="ARBA00004167"/>
    </source>
</evidence>
<dbReference type="AlphaFoldDB" id="A0A501PMZ6"/>
<comment type="caution">
    <text evidence="7">The sequence shown here is derived from an EMBL/GenBank/DDBJ whole genome shotgun (WGS) entry which is preliminary data.</text>
</comment>
<dbReference type="SUPFAM" id="SSF140478">
    <property type="entry name" value="LemA-like"/>
    <property type="match status" value="1"/>
</dbReference>
<proteinExistence type="inferred from homology"/>
<evidence type="ECO:0000256" key="6">
    <source>
        <dbReference type="SAM" id="Phobius"/>
    </source>
</evidence>
<comment type="similarity">
    <text evidence="2">Belongs to the LemA family.</text>
</comment>
<dbReference type="Gene3D" id="1.20.1440.20">
    <property type="entry name" value="LemA-like domain"/>
    <property type="match status" value="1"/>
</dbReference>
<evidence type="ECO:0000313" key="8">
    <source>
        <dbReference type="Proteomes" id="UP000319148"/>
    </source>
</evidence>
<organism evidence="7 8">
    <name type="scientific">Emcibacter nanhaiensis</name>
    <dbReference type="NCBI Taxonomy" id="1505037"/>
    <lineage>
        <taxon>Bacteria</taxon>
        <taxon>Pseudomonadati</taxon>
        <taxon>Pseudomonadota</taxon>
        <taxon>Alphaproteobacteria</taxon>
        <taxon>Emcibacterales</taxon>
        <taxon>Emcibacteraceae</taxon>
        <taxon>Emcibacter</taxon>
    </lineage>
</organism>
<feature type="transmembrane region" description="Helical" evidence="6">
    <location>
        <begin position="6"/>
        <end position="23"/>
    </location>
</feature>
<dbReference type="EMBL" id="VFIY01000005">
    <property type="protein sequence ID" value="TPD61819.1"/>
    <property type="molecule type" value="Genomic_DNA"/>
</dbReference>
<evidence type="ECO:0000256" key="3">
    <source>
        <dbReference type="ARBA" id="ARBA00022692"/>
    </source>
</evidence>
<evidence type="ECO:0000256" key="2">
    <source>
        <dbReference type="ARBA" id="ARBA00008854"/>
    </source>
</evidence>
<evidence type="ECO:0000313" key="7">
    <source>
        <dbReference type="EMBL" id="TPD61819.1"/>
    </source>
</evidence>
<keyword evidence="8" id="KW-1185">Reference proteome</keyword>
<keyword evidence="3 6" id="KW-0812">Transmembrane</keyword>
<dbReference type="PANTHER" id="PTHR34478">
    <property type="entry name" value="PROTEIN LEMA"/>
    <property type="match status" value="1"/>
</dbReference>
<sequence length="192" mass="21650">MGTIMIIFGAIVLVILLILYWLYASLITKRNRALEALSGIDVQLKKRHDLLPNILTIAKKFMEHEKDVLTRVTEMRNLAGRSYDPSNPDEVGKHLEAEKGFQSAMMQLFAVAENYPDLKSQHNMIEAQQAYEEVEGHISAARRFYNSSVTDLNNAVQIFPSSAVAGMIGIRAMPYFEMDEAEKKPVDAAEFL</sequence>
<keyword evidence="4 6" id="KW-1133">Transmembrane helix</keyword>
<name>A0A501PMZ6_9PROT</name>
<dbReference type="GO" id="GO:0016020">
    <property type="term" value="C:membrane"/>
    <property type="evidence" value="ECO:0007669"/>
    <property type="project" value="UniProtKB-SubCell"/>
</dbReference>
<dbReference type="OrthoDB" id="9804152at2"/>
<gene>
    <name evidence="7" type="ORF">FIV46_06315</name>
</gene>
<accession>A0A501PMZ6</accession>
<dbReference type="InterPro" id="IPR007156">
    <property type="entry name" value="MamQ_LemA"/>
</dbReference>
<dbReference type="PANTHER" id="PTHR34478:SF2">
    <property type="entry name" value="MEMBRANE PROTEIN"/>
    <property type="match status" value="1"/>
</dbReference>
<dbReference type="InterPro" id="IPR023353">
    <property type="entry name" value="LemA-like_dom_sf"/>
</dbReference>
<comment type="subcellular location">
    <subcellularLocation>
        <location evidence="1">Membrane</location>
        <topology evidence="1">Single-pass membrane protein</topology>
    </subcellularLocation>
</comment>
<dbReference type="Proteomes" id="UP000319148">
    <property type="component" value="Unassembled WGS sequence"/>
</dbReference>
<evidence type="ECO:0000256" key="5">
    <source>
        <dbReference type="ARBA" id="ARBA00023136"/>
    </source>
</evidence>
<evidence type="ECO:0000256" key="4">
    <source>
        <dbReference type="ARBA" id="ARBA00022989"/>
    </source>
</evidence>
<reference evidence="8" key="1">
    <citation type="submission" date="2019-06" db="EMBL/GenBank/DDBJ databases">
        <title>The complete genome of Emcibacter congregatus ZYLT.</title>
        <authorList>
            <person name="Zhao Z."/>
        </authorList>
    </citation>
    <scope>NUCLEOTIDE SEQUENCE [LARGE SCALE GENOMIC DNA]</scope>
    <source>
        <strain evidence="8">MCCC 1A06723</strain>
    </source>
</reference>
<protein>
    <submittedName>
        <fullName evidence="7">LemA family protein</fullName>
    </submittedName>
</protein>
<keyword evidence="5 6" id="KW-0472">Membrane</keyword>
<dbReference type="Pfam" id="PF04011">
    <property type="entry name" value="LemA"/>
    <property type="match status" value="1"/>
</dbReference>